<evidence type="ECO:0000256" key="14">
    <source>
        <dbReference type="ARBA" id="ARBA00030192"/>
    </source>
</evidence>
<sequence>MTPNPTALSLYRRSLKLALDWAVHRNLWRGQAVYIRSLFEANRYVLEPRQQRVLFRETEKLLEEWKHPDPYRAPTAPGGSKYERNTEVRDLPLGKAQHEEMEEEEQRARETAKIHAARMQRQKEDEKEQGSW</sequence>
<evidence type="ECO:0000259" key="17">
    <source>
        <dbReference type="Pfam" id="PF05347"/>
    </source>
</evidence>
<dbReference type="EMBL" id="KN294044">
    <property type="protein sequence ID" value="EEH40067.1"/>
    <property type="molecule type" value="Genomic_DNA"/>
</dbReference>
<evidence type="ECO:0000256" key="6">
    <source>
        <dbReference type="ARBA" id="ARBA00022448"/>
    </source>
</evidence>
<evidence type="ECO:0000256" key="8">
    <source>
        <dbReference type="ARBA" id="ARBA00022660"/>
    </source>
</evidence>
<evidence type="ECO:0000256" key="3">
    <source>
        <dbReference type="ARBA" id="ARBA00009508"/>
    </source>
</evidence>
<dbReference type="Proteomes" id="UP000002059">
    <property type="component" value="Partially assembled WGS sequence"/>
</dbReference>
<feature type="compositionally biased region" description="Basic and acidic residues" evidence="16">
    <location>
        <begin position="121"/>
        <end position="132"/>
    </location>
</feature>
<dbReference type="InterPro" id="IPR033034">
    <property type="entry name" value="NDUFB9"/>
</dbReference>
<evidence type="ECO:0000256" key="1">
    <source>
        <dbReference type="ARBA" id="ARBA00002920"/>
    </source>
</evidence>
<feature type="compositionally biased region" description="Basic and acidic residues" evidence="16">
    <location>
        <begin position="81"/>
        <end position="99"/>
    </location>
</feature>
<feature type="region of interest" description="Disordered" evidence="16">
    <location>
        <begin position="65"/>
        <end position="132"/>
    </location>
</feature>
<keyword evidence="10" id="KW-0249">Electron transport</keyword>
<dbReference type="Pfam" id="PF05347">
    <property type="entry name" value="Complex1_LYR"/>
    <property type="match status" value="1"/>
</dbReference>
<dbReference type="KEGG" id="pbl:PAAG_08916"/>
<dbReference type="OrthoDB" id="13598at2759"/>
<keyword evidence="8" id="KW-0679">Respiratory chain</keyword>
<evidence type="ECO:0000256" key="16">
    <source>
        <dbReference type="SAM" id="MobiDB-lite"/>
    </source>
</evidence>
<evidence type="ECO:0000256" key="11">
    <source>
        <dbReference type="ARBA" id="ARBA00022990"/>
    </source>
</evidence>
<keyword evidence="6" id="KW-0813">Transport</keyword>
<keyword evidence="7" id="KW-0597">Phosphoprotein</keyword>
<dbReference type="HOGENOM" id="CLU_1885180_0_0_1"/>
<evidence type="ECO:0000256" key="5">
    <source>
        <dbReference type="ARBA" id="ARBA00018684"/>
    </source>
</evidence>
<keyword evidence="12" id="KW-0496">Mitochondrion</keyword>
<proteinExistence type="inferred from homology"/>
<evidence type="ECO:0000313" key="18">
    <source>
        <dbReference type="EMBL" id="EEH40067.1"/>
    </source>
</evidence>
<evidence type="ECO:0000256" key="7">
    <source>
        <dbReference type="ARBA" id="ARBA00022553"/>
    </source>
</evidence>
<dbReference type="GeneID" id="9092383"/>
<evidence type="ECO:0000256" key="10">
    <source>
        <dbReference type="ARBA" id="ARBA00022982"/>
    </source>
</evidence>
<keyword evidence="19" id="KW-1185">Reference proteome</keyword>
<evidence type="ECO:0000313" key="19">
    <source>
        <dbReference type="Proteomes" id="UP000002059"/>
    </source>
</evidence>
<comment type="subcellular location">
    <subcellularLocation>
        <location evidence="2">Mitochondrion inner membrane</location>
        <topology evidence="2">Peripheral membrane protein</topology>
        <orientation evidence="2">Matrix side</orientation>
    </subcellularLocation>
</comment>
<organism evidence="18 19">
    <name type="scientific">Paracoccidioides lutzii (strain ATCC MYA-826 / Pb01)</name>
    <name type="common">Paracoccidioides brasiliensis</name>
    <dbReference type="NCBI Taxonomy" id="502779"/>
    <lineage>
        <taxon>Eukaryota</taxon>
        <taxon>Fungi</taxon>
        <taxon>Dikarya</taxon>
        <taxon>Ascomycota</taxon>
        <taxon>Pezizomycotina</taxon>
        <taxon>Eurotiomycetes</taxon>
        <taxon>Eurotiomycetidae</taxon>
        <taxon>Onygenales</taxon>
        <taxon>Ajellomycetaceae</taxon>
        <taxon>Paracoccidioides</taxon>
    </lineage>
</organism>
<dbReference type="InterPro" id="IPR045292">
    <property type="entry name" value="Complex1_LYR_NDUFB9_LYRM3"/>
</dbReference>
<evidence type="ECO:0000256" key="2">
    <source>
        <dbReference type="ARBA" id="ARBA00004443"/>
    </source>
</evidence>
<comment type="function">
    <text evidence="1">Accessory subunit of the mitochondrial membrane respiratory chain NADH dehydrogenase (Complex I), that is believed to be not involved in catalysis. Complex I functions in the transfer of electrons from NADH to the respiratory chain. The immediate electron acceptor for the enzyme is believed to be ubiquinone.</text>
</comment>
<dbReference type="CDD" id="cd20263">
    <property type="entry name" value="Complex1_LYR_NDUFB9_LYRM3"/>
    <property type="match status" value="1"/>
</dbReference>
<feature type="domain" description="Complex 1 LYR protein" evidence="17">
    <location>
        <begin position="7"/>
        <end position="64"/>
    </location>
</feature>
<dbReference type="PANTHER" id="PTHR12868:SF0">
    <property type="entry name" value="NADH DEHYDROGENASE [UBIQUINONE] 1 BETA SUBCOMPLEX SUBUNIT 9"/>
    <property type="match status" value="1"/>
</dbReference>
<dbReference type="STRING" id="502779.C1HDS3"/>
<gene>
    <name evidence="18" type="ORF">PAAG_08916</name>
</gene>
<evidence type="ECO:0000256" key="4">
    <source>
        <dbReference type="ARBA" id="ARBA00011790"/>
    </source>
</evidence>
<dbReference type="RefSeq" id="XP_002789157.1">
    <property type="nucleotide sequence ID" value="XM_002789111.2"/>
</dbReference>
<dbReference type="GO" id="GO:0006120">
    <property type="term" value="P:mitochondrial electron transport, NADH to ubiquinone"/>
    <property type="evidence" value="ECO:0007669"/>
    <property type="project" value="InterPro"/>
</dbReference>
<dbReference type="InterPro" id="IPR008011">
    <property type="entry name" value="Complex1_LYR_dom"/>
</dbReference>
<dbReference type="OMA" id="KWERNAP"/>
<protein>
    <recommendedName>
        <fullName evidence="5">NADH dehydrogenase [ubiquinone] 1 beta subcomplex subunit 9</fullName>
    </recommendedName>
    <alternativeName>
        <fullName evidence="14">Complex I-B22</fullName>
    </alternativeName>
    <alternativeName>
        <fullName evidence="15">NADH-ubiquinone oxidoreductase B22 subunit</fullName>
    </alternativeName>
</protein>
<keyword evidence="11" id="KW-0007">Acetylation</keyword>
<dbReference type="eggNOG" id="KOG3466">
    <property type="taxonomic scope" value="Eukaryota"/>
</dbReference>
<accession>C1HDS3</accession>
<dbReference type="VEuPathDB" id="FungiDB:PAAG_08916"/>
<reference evidence="18 19" key="1">
    <citation type="journal article" date="2011" name="PLoS Genet.">
        <title>Comparative genomic analysis of human fungal pathogens causing paracoccidioidomycosis.</title>
        <authorList>
            <person name="Desjardins C.A."/>
            <person name="Champion M.D."/>
            <person name="Holder J.W."/>
            <person name="Muszewska A."/>
            <person name="Goldberg J."/>
            <person name="Bailao A.M."/>
            <person name="Brigido M.M."/>
            <person name="Ferreira M.E."/>
            <person name="Garcia A.M."/>
            <person name="Grynberg M."/>
            <person name="Gujja S."/>
            <person name="Heiman D.I."/>
            <person name="Henn M.R."/>
            <person name="Kodira C.D."/>
            <person name="Leon-Narvaez H."/>
            <person name="Longo L.V."/>
            <person name="Ma L.J."/>
            <person name="Malavazi I."/>
            <person name="Matsuo A.L."/>
            <person name="Morais F.V."/>
            <person name="Pereira M."/>
            <person name="Rodriguez-Brito S."/>
            <person name="Sakthikumar S."/>
            <person name="Salem-Izacc S.M."/>
            <person name="Sykes S.M."/>
            <person name="Teixeira M.M."/>
            <person name="Vallejo M.C."/>
            <person name="Walter M.E."/>
            <person name="Yandava C."/>
            <person name="Young S."/>
            <person name="Zeng Q."/>
            <person name="Zucker J."/>
            <person name="Felipe M.S."/>
            <person name="Goldman G.H."/>
            <person name="Haas B.J."/>
            <person name="McEwen J.G."/>
            <person name="Nino-Vega G."/>
            <person name="Puccia R."/>
            <person name="San-Blas G."/>
            <person name="Soares C.M."/>
            <person name="Birren B.W."/>
            <person name="Cuomo C.A."/>
        </authorList>
    </citation>
    <scope>NUCLEOTIDE SEQUENCE [LARGE SCALE GENOMIC DNA]</scope>
    <source>
        <strain evidence="19">ATCC MYA-826 / Pb01</strain>
    </source>
</reference>
<name>C1HDS3_PARBA</name>
<comment type="similarity">
    <text evidence="3">Belongs to the complex I LYR family.</text>
</comment>
<dbReference type="GO" id="GO:0005743">
    <property type="term" value="C:mitochondrial inner membrane"/>
    <property type="evidence" value="ECO:0007669"/>
    <property type="project" value="UniProtKB-SubCell"/>
</dbReference>
<dbReference type="PANTHER" id="PTHR12868">
    <property type="entry name" value="NADH-UBIQUINONE OXIDOREDUCTASE B22 SUBUNIT"/>
    <property type="match status" value="1"/>
</dbReference>
<keyword evidence="13" id="KW-0472">Membrane</keyword>
<keyword evidence="9" id="KW-0999">Mitochondrion inner membrane</keyword>
<evidence type="ECO:0000256" key="15">
    <source>
        <dbReference type="ARBA" id="ARBA00032528"/>
    </source>
</evidence>
<evidence type="ECO:0000256" key="9">
    <source>
        <dbReference type="ARBA" id="ARBA00022792"/>
    </source>
</evidence>
<comment type="subunit">
    <text evidence="4">Mammalian complex I is composed of 45 different subunits.</text>
</comment>
<dbReference type="AlphaFoldDB" id="C1HDS3"/>
<evidence type="ECO:0000256" key="12">
    <source>
        <dbReference type="ARBA" id="ARBA00023128"/>
    </source>
</evidence>
<evidence type="ECO:0000256" key="13">
    <source>
        <dbReference type="ARBA" id="ARBA00023136"/>
    </source>
</evidence>